<dbReference type="Proteomes" id="UP000239735">
    <property type="component" value="Unassembled WGS sequence"/>
</dbReference>
<evidence type="ECO:0000313" key="2">
    <source>
        <dbReference type="Proteomes" id="UP000239735"/>
    </source>
</evidence>
<proteinExistence type="predicted"/>
<name>A0A2N9L3F0_9BACT</name>
<accession>A0A2N9L3F0</accession>
<dbReference type="EMBL" id="OKRB01000006">
    <property type="protein sequence ID" value="SPE17564.1"/>
    <property type="molecule type" value="Genomic_DNA"/>
</dbReference>
<organism evidence="1 2">
    <name type="scientific">Candidatus Sulfuritelmatomonas gaucii</name>
    <dbReference type="NCBI Taxonomy" id="2043161"/>
    <lineage>
        <taxon>Bacteria</taxon>
        <taxon>Pseudomonadati</taxon>
        <taxon>Acidobacteriota</taxon>
        <taxon>Terriglobia</taxon>
        <taxon>Terriglobales</taxon>
        <taxon>Acidobacteriaceae</taxon>
        <taxon>Candidatus Sulfuritelmatomonas</taxon>
    </lineage>
</organism>
<reference evidence="2" key="1">
    <citation type="submission" date="2018-02" db="EMBL/GenBank/DDBJ databases">
        <authorList>
            <person name="Hausmann B."/>
        </authorList>
    </citation>
    <scope>NUCLEOTIDE SEQUENCE [LARGE SCALE GENOMIC DNA]</scope>
    <source>
        <strain evidence="2">Peat soil MAG SbA5</strain>
    </source>
</reference>
<evidence type="ECO:0000313" key="1">
    <source>
        <dbReference type="EMBL" id="SPE17564.1"/>
    </source>
</evidence>
<protein>
    <submittedName>
        <fullName evidence="1">Uncharacterized protein</fullName>
    </submittedName>
</protein>
<sequence length="149" mass="15837">MFVAICAWTQAGAAVNPAYAKLLTATDVSKVTGLSGVQLVPRNPSKGAGGDLNFALPNGKQMLMVTFLDTDAYNQSKAQKSVYGGDVKDLGDDAFIGKVMGTESILYFRKGARGAALSSFIDTDKGWPGSPYVNQQQLRQLAALILSRM</sequence>
<gene>
    <name evidence="1" type="ORF">SBA5_1030010</name>
</gene>
<dbReference type="AlphaFoldDB" id="A0A2N9L3F0"/>